<proteinExistence type="inferred from homology"/>
<feature type="transmembrane region" description="Helical" evidence="16">
    <location>
        <begin position="264"/>
        <end position="290"/>
    </location>
</feature>
<dbReference type="PANTHER" id="PTHR30474">
    <property type="entry name" value="CELL CYCLE PROTEIN"/>
    <property type="match status" value="1"/>
</dbReference>
<dbReference type="PANTHER" id="PTHR30474:SF2">
    <property type="entry name" value="PEPTIDOGLYCAN GLYCOSYLTRANSFERASE FTSW-RELATED"/>
    <property type="match status" value="1"/>
</dbReference>
<dbReference type="EC" id="2.4.99.28" evidence="14"/>
<comment type="caution">
    <text evidence="17">The sequence shown here is derived from an EMBL/GenBank/DDBJ whole genome shotgun (WGS) entry which is preliminary data.</text>
</comment>
<feature type="transmembrane region" description="Helical" evidence="16">
    <location>
        <begin position="302"/>
        <end position="325"/>
    </location>
</feature>
<dbReference type="GO" id="GO:0008360">
    <property type="term" value="P:regulation of cell shape"/>
    <property type="evidence" value="ECO:0007669"/>
    <property type="project" value="UniProtKB-KW"/>
</dbReference>
<reference evidence="17 18" key="1">
    <citation type="journal article" date="2016" name="Nat. Commun.">
        <title>Thousands of microbial genomes shed light on interconnected biogeochemical processes in an aquifer system.</title>
        <authorList>
            <person name="Anantharaman K."/>
            <person name="Brown C.T."/>
            <person name="Hug L.A."/>
            <person name="Sharon I."/>
            <person name="Castelle C.J."/>
            <person name="Probst A.J."/>
            <person name="Thomas B.C."/>
            <person name="Singh A."/>
            <person name="Wilkins M.J."/>
            <person name="Karaoz U."/>
            <person name="Brodie E.L."/>
            <person name="Williams K.H."/>
            <person name="Hubbard S.S."/>
            <person name="Banfield J.F."/>
        </authorList>
    </citation>
    <scope>NUCLEOTIDE SEQUENCE [LARGE SCALE GENOMIC DNA]</scope>
</reference>
<feature type="transmembrane region" description="Helical" evidence="16">
    <location>
        <begin position="114"/>
        <end position="132"/>
    </location>
</feature>
<keyword evidence="6" id="KW-0573">Peptidoglycan synthesis</keyword>
<evidence type="ECO:0000256" key="15">
    <source>
        <dbReference type="ARBA" id="ARBA00049902"/>
    </source>
</evidence>
<dbReference type="EMBL" id="MFTS01000003">
    <property type="protein sequence ID" value="OGI68626.1"/>
    <property type="molecule type" value="Genomic_DNA"/>
</dbReference>
<keyword evidence="8 16" id="KW-0472">Membrane</keyword>
<feature type="transmembrane region" description="Helical" evidence="16">
    <location>
        <begin position="167"/>
        <end position="185"/>
    </location>
</feature>
<evidence type="ECO:0000256" key="4">
    <source>
        <dbReference type="ARBA" id="ARBA00022692"/>
    </source>
</evidence>
<evidence type="ECO:0000256" key="12">
    <source>
        <dbReference type="ARBA" id="ARBA00041185"/>
    </source>
</evidence>
<feature type="transmembrane region" description="Helical" evidence="16">
    <location>
        <begin position="144"/>
        <end position="161"/>
    </location>
</feature>
<evidence type="ECO:0000256" key="16">
    <source>
        <dbReference type="SAM" id="Phobius"/>
    </source>
</evidence>
<sequence>MKGKKIDRFFLIIVGLLLAIGVAIFISASLGDYAKNKDLFRSILYSQLVLGLGIGLIGMFICSKINYKFWRKFSLFFFIISILLTIAVFIPGLGTNQNTGATRWISVFGFSFQPVEFLKFGFIIYFASWLSWAKNKTNDFKYKILPLGIILLFIAIILRFQPDHKSIILISMTGIFMLYISGASLKYLLGTGAILVIALGSLVFFTPYLQERVKTFVDPSLDPRGSSYQIQQSLIAIGSGGIFGRGYGQSIQKFNYLPESQGDFIFAVLSEELGFIGAFGTIFLYLLFTLRGFRIANNSPDAFGRLLVSGIVILIAVQSFMHIASVTGVFPLTGVPLVFMSQGGTALMIYLAATGIILNVSKFATRSGRGEA</sequence>
<keyword evidence="4 16" id="KW-0812">Transmembrane</keyword>
<dbReference type="GO" id="GO:0051301">
    <property type="term" value="P:cell division"/>
    <property type="evidence" value="ECO:0007669"/>
    <property type="project" value="InterPro"/>
</dbReference>
<comment type="subcellular location">
    <subcellularLocation>
        <location evidence="1">Membrane</location>
        <topology evidence="1">Multi-pass membrane protein</topology>
    </subcellularLocation>
</comment>
<dbReference type="GO" id="GO:0009252">
    <property type="term" value="P:peptidoglycan biosynthetic process"/>
    <property type="evidence" value="ECO:0007669"/>
    <property type="project" value="UniProtKB-KW"/>
</dbReference>
<keyword evidence="2" id="KW-0328">Glycosyltransferase</keyword>
<evidence type="ECO:0000256" key="3">
    <source>
        <dbReference type="ARBA" id="ARBA00022679"/>
    </source>
</evidence>
<dbReference type="Proteomes" id="UP000178235">
    <property type="component" value="Unassembled WGS sequence"/>
</dbReference>
<evidence type="ECO:0000313" key="18">
    <source>
        <dbReference type="Proteomes" id="UP000178235"/>
    </source>
</evidence>
<evidence type="ECO:0000313" key="17">
    <source>
        <dbReference type="EMBL" id="OGI68626.1"/>
    </source>
</evidence>
<name>A0A1F6VGD3_9BACT</name>
<evidence type="ECO:0000256" key="8">
    <source>
        <dbReference type="ARBA" id="ARBA00023136"/>
    </source>
</evidence>
<dbReference type="Pfam" id="PF01098">
    <property type="entry name" value="FTSW_RODA_SPOVE"/>
    <property type="match status" value="1"/>
</dbReference>
<keyword evidence="7 16" id="KW-1133">Transmembrane helix</keyword>
<evidence type="ECO:0000256" key="7">
    <source>
        <dbReference type="ARBA" id="ARBA00022989"/>
    </source>
</evidence>
<evidence type="ECO:0000256" key="5">
    <source>
        <dbReference type="ARBA" id="ARBA00022960"/>
    </source>
</evidence>
<protein>
    <recommendedName>
        <fullName evidence="12">Probable peptidoglycan glycosyltransferase FtsW</fullName>
        <ecNumber evidence="14">2.4.99.28</ecNumber>
    </recommendedName>
    <alternativeName>
        <fullName evidence="13">Cell division protein FtsW</fullName>
    </alternativeName>
    <alternativeName>
        <fullName evidence="10">Cell wall polymerase</fullName>
    </alternativeName>
    <alternativeName>
        <fullName evidence="9">Peptidoglycan polymerase</fullName>
    </alternativeName>
</protein>
<gene>
    <name evidence="17" type="ORF">A2738_01685</name>
</gene>
<dbReference type="GO" id="GO:0008955">
    <property type="term" value="F:peptidoglycan glycosyltransferase activity"/>
    <property type="evidence" value="ECO:0007669"/>
    <property type="project" value="UniProtKB-EC"/>
</dbReference>
<evidence type="ECO:0000256" key="11">
    <source>
        <dbReference type="ARBA" id="ARBA00038053"/>
    </source>
</evidence>
<evidence type="ECO:0000256" key="2">
    <source>
        <dbReference type="ARBA" id="ARBA00022676"/>
    </source>
</evidence>
<organism evidence="17 18">
    <name type="scientific">Candidatus Nomurabacteria bacterium RIFCSPHIGHO2_01_FULL_42_15</name>
    <dbReference type="NCBI Taxonomy" id="1801742"/>
    <lineage>
        <taxon>Bacteria</taxon>
        <taxon>Candidatus Nomuraibacteriota</taxon>
    </lineage>
</organism>
<dbReference type="GO" id="GO:0015648">
    <property type="term" value="F:lipid-linked peptidoglycan transporter activity"/>
    <property type="evidence" value="ECO:0007669"/>
    <property type="project" value="TreeGrafter"/>
</dbReference>
<feature type="transmembrane region" description="Helical" evidence="16">
    <location>
        <begin position="73"/>
        <end position="94"/>
    </location>
</feature>
<dbReference type="GO" id="GO:0005886">
    <property type="term" value="C:plasma membrane"/>
    <property type="evidence" value="ECO:0007669"/>
    <property type="project" value="TreeGrafter"/>
</dbReference>
<comment type="catalytic activity">
    <reaction evidence="15">
        <text>[GlcNAc-(1-&gt;4)-Mur2Ac(oyl-L-Ala-gamma-D-Glu-L-Lys-D-Ala-D-Ala)](n)-di-trans,octa-cis-undecaprenyl diphosphate + beta-D-GlcNAc-(1-&gt;4)-Mur2Ac(oyl-L-Ala-gamma-D-Glu-L-Lys-D-Ala-D-Ala)-di-trans,octa-cis-undecaprenyl diphosphate = [GlcNAc-(1-&gt;4)-Mur2Ac(oyl-L-Ala-gamma-D-Glu-L-Lys-D-Ala-D-Ala)](n+1)-di-trans,octa-cis-undecaprenyl diphosphate + di-trans,octa-cis-undecaprenyl diphosphate + H(+)</text>
        <dbReference type="Rhea" id="RHEA:23708"/>
        <dbReference type="Rhea" id="RHEA-COMP:9602"/>
        <dbReference type="Rhea" id="RHEA-COMP:9603"/>
        <dbReference type="ChEBI" id="CHEBI:15378"/>
        <dbReference type="ChEBI" id="CHEBI:58405"/>
        <dbReference type="ChEBI" id="CHEBI:60033"/>
        <dbReference type="ChEBI" id="CHEBI:78435"/>
        <dbReference type="EC" id="2.4.99.28"/>
    </reaction>
</comment>
<comment type="similarity">
    <text evidence="11">Belongs to the SEDS family. FtsW subfamily.</text>
</comment>
<dbReference type="InterPro" id="IPR001182">
    <property type="entry name" value="FtsW/RodA"/>
</dbReference>
<evidence type="ECO:0000256" key="6">
    <source>
        <dbReference type="ARBA" id="ARBA00022984"/>
    </source>
</evidence>
<evidence type="ECO:0000256" key="14">
    <source>
        <dbReference type="ARBA" id="ARBA00044770"/>
    </source>
</evidence>
<evidence type="ECO:0000256" key="9">
    <source>
        <dbReference type="ARBA" id="ARBA00032370"/>
    </source>
</evidence>
<feature type="transmembrane region" description="Helical" evidence="16">
    <location>
        <begin position="337"/>
        <end position="360"/>
    </location>
</feature>
<evidence type="ECO:0000256" key="10">
    <source>
        <dbReference type="ARBA" id="ARBA00033270"/>
    </source>
</evidence>
<keyword evidence="3" id="KW-0808">Transferase</keyword>
<evidence type="ECO:0000256" key="13">
    <source>
        <dbReference type="ARBA" id="ARBA00041418"/>
    </source>
</evidence>
<dbReference type="GO" id="GO:0032153">
    <property type="term" value="C:cell division site"/>
    <property type="evidence" value="ECO:0007669"/>
    <property type="project" value="TreeGrafter"/>
</dbReference>
<feature type="transmembrane region" description="Helical" evidence="16">
    <location>
        <begin position="42"/>
        <end position="61"/>
    </location>
</feature>
<feature type="transmembrane region" description="Helical" evidence="16">
    <location>
        <begin position="9"/>
        <end position="30"/>
    </location>
</feature>
<keyword evidence="5" id="KW-0133">Cell shape</keyword>
<evidence type="ECO:0000256" key="1">
    <source>
        <dbReference type="ARBA" id="ARBA00004141"/>
    </source>
</evidence>
<feature type="transmembrane region" description="Helical" evidence="16">
    <location>
        <begin position="192"/>
        <end position="209"/>
    </location>
</feature>
<accession>A0A1F6VGD3</accession>
<dbReference type="AlphaFoldDB" id="A0A1F6VGD3"/>